<feature type="region of interest" description="Disordered" evidence="1">
    <location>
        <begin position="1"/>
        <end position="29"/>
    </location>
</feature>
<proteinExistence type="predicted"/>
<reference evidence="2 3" key="1">
    <citation type="submission" date="2016-10" db="EMBL/GenBank/DDBJ databases">
        <authorList>
            <person name="Varghese N."/>
            <person name="Submissions S."/>
        </authorList>
    </citation>
    <scope>NUCLEOTIDE SEQUENCE [LARGE SCALE GENOMIC DNA]</scope>
    <source>
        <strain evidence="2 3">UNC380MFSha3.1</strain>
    </source>
</reference>
<organism evidence="2 3">
    <name type="scientific">Microbacterium saccharophilum</name>
    <dbReference type="NCBI Taxonomy" id="1213358"/>
    <lineage>
        <taxon>Bacteria</taxon>
        <taxon>Bacillati</taxon>
        <taxon>Actinomycetota</taxon>
        <taxon>Actinomycetes</taxon>
        <taxon>Micrococcales</taxon>
        <taxon>Microbacteriaceae</taxon>
        <taxon>Microbacterium</taxon>
    </lineage>
</organism>
<protein>
    <submittedName>
        <fullName evidence="2">Uncharacterized protein</fullName>
    </submittedName>
</protein>
<dbReference type="AlphaFoldDB" id="A0A7Z7CY82"/>
<feature type="compositionally biased region" description="Polar residues" evidence="1">
    <location>
        <begin position="1"/>
        <end position="15"/>
    </location>
</feature>
<dbReference type="EMBL" id="FOQZ01000001">
    <property type="protein sequence ID" value="SFI27810.1"/>
    <property type="molecule type" value="Genomic_DNA"/>
</dbReference>
<name>A0A7Z7CY82_9MICO</name>
<dbReference type="Proteomes" id="UP000198702">
    <property type="component" value="Unassembled WGS sequence"/>
</dbReference>
<evidence type="ECO:0000313" key="2">
    <source>
        <dbReference type="EMBL" id="SFI27810.1"/>
    </source>
</evidence>
<gene>
    <name evidence="2" type="ORF">SAMN04487751_0831</name>
</gene>
<evidence type="ECO:0000313" key="3">
    <source>
        <dbReference type="Proteomes" id="UP000198702"/>
    </source>
</evidence>
<sequence>MMTAAKMSSNITPPNHIQPHPKPFPYIMS</sequence>
<evidence type="ECO:0000256" key="1">
    <source>
        <dbReference type="SAM" id="MobiDB-lite"/>
    </source>
</evidence>
<feature type="compositionally biased region" description="Pro residues" evidence="1">
    <location>
        <begin position="20"/>
        <end position="29"/>
    </location>
</feature>
<comment type="caution">
    <text evidence="2">The sequence shown here is derived from an EMBL/GenBank/DDBJ whole genome shotgun (WGS) entry which is preliminary data.</text>
</comment>
<accession>A0A7Z7CY82</accession>